<sequence length="119" mass="13004">MKTILVLIATVLLSVSVYAEDNKNDKNVKSTAVTEAVRKVNTVDISGSVVDNKSNESLAGAAIFIDGNKYYSDLDGNFSVSDLKPGKHTVRVELISYQPSEMQVDLQKDKEINIGLIQE</sequence>
<accession>A0A644XG21</accession>
<evidence type="ECO:0000313" key="1">
    <source>
        <dbReference type="EMBL" id="MPM15172.1"/>
    </source>
</evidence>
<reference evidence="1" key="1">
    <citation type="submission" date="2019-08" db="EMBL/GenBank/DDBJ databases">
        <authorList>
            <person name="Kucharzyk K."/>
            <person name="Murdoch R.W."/>
            <person name="Higgins S."/>
            <person name="Loffler F."/>
        </authorList>
    </citation>
    <scope>NUCLEOTIDE SEQUENCE</scope>
</reference>
<gene>
    <name evidence="1" type="ORF">SDC9_61538</name>
</gene>
<dbReference type="SUPFAM" id="SSF49464">
    <property type="entry name" value="Carboxypeptidase regulatory domain-like"/>
    <property type="match status" value="1"/>
</dbReference>
<protein>
    <recommendedName>
        <fullName evidence="2">TonB-dependent receptor SusC</fullName>
    </recommendedName>
</protein>
<dbReference type="EMBL" id="VSSQ01002398">
    <property type="protein sequence ID" value="MPM15172.1"/>
    <property type="molecule type" value="Genomic_DNA"/>
</dbReference>
<name>A0A644XG21_9ZZZZ</name>
<dbReference type="AlphaFoldDB" id="A0A644XG21"/>
<evidence type="ECO:0008006" key="2">
    <source>
        <dbReference type="Google" id="ProtNLM"/>
    </source>
</evidence>
<dbReference type="InterPro" id="IPR008969">
    <property type="entry name" value="CarboxyPept-like_regulatory"/>
</dbReference>
<dbReference type="Pfam" id="PF13715">
    <property type="entry name" value="CarbopepD_reg_2"/>
    <property type="match status" value="1"/>
</dbReference>
<organism evidence="1">
    <name type="scientific">bioreactor metagenome</name>
    <dbReference type="NCBI Taxonomy" id="1076179"/>
    <lineage>
        <taxon>unclassified sequences</taxon>
        <taxon>metagenomes</taxon>
        <taxon>ecological metagenomes</taxon>
    </lineage>
</organism>
<dbReference type="Gene3D" id="2.60.40.1120">
    <property type="entry name" value="Carboxypeptidase-like, regulatory domain"/>
    <property type="match status" value="1"/>
</dbReference>
<proteinExistence type="predicted"/>
<comment type="caution">
    <text evidence="1">The sequence shown here is derived from an EMBL/GenBank/DDBJ whole genome shotgun (WGS) entry which is preliminary data.</text>
</comment>